<keyword evidence="6" id="KW-0378">Hydrolase</keyword>
<evidence type="ECO:0000256" key="6">
    <source>
        <dbReference type="ARBA" id="ARBA00022801"/>
    </source>
</evidence>
<proteinExistence type="inferred from homology"/>
<dbReference type="InterPro" id="IPR008766">
    <property type="entry name" value="Replication_gene_A-like"/>
</dbReference>
<protein>
    <submittedName>
        <fullName evidence="8">Bacteriophage replication gene A family protein</fullName>
    </submittedName>
</protein>
<accession>A0A127QAB2</accession>
<keyword evidence="4" id="KW-0540">Nuclease</keyword>
<comment type="function">
    <text evidence="1">Possible endonuclease which induces a single-strand cut and initiates DNA replication.</text>
</comment>
<sequence length="655" mass="73924">MSYRFYSSDAITSLPKRMGRVLRDLFARDGMDKHEHKIDVIDEIWSADHYLLPLDAPDEALYRAADSAARECYQFCADLQSLDAILSAIRDLCARLTVAPPAGEEENEIIRRALDKAWWLRGIRKAHARRCEHMAIRLGFTSFKTGPYVSNETAYRQQRRNKQNAKLLASIELQNENGQVYSLDALAALGIANKSNRRGELMTRIRGFEEIAFDLGHVGLFATITAPSKYHAVLSKSGESNPKYIEFGEPTPRDAQLYLCDVWKRIRSKLHRDGIHAYGFRIAEPHHDGCPHWHMLMFIPPEHQERYEAIITAYALIEDGDERGADKNRVKLVRIEAGKGTAAGYIAKYIAKNIDGEHVGEHHMREDGRTYIVTDDLAGDEMLTPSQRVCYWAQTWGIRQFQQVGGAPIGPWRELRRVKSESIINAPEAVKSAWQAAQTIKATETNIVDGKRVETVKTIKQASYSDYLRAQGGPLVGRKGLVKIATRSTVVEGKYATYETEKPCGIYHAWNPRAVYESVRYQWTVVGAAKAVAFDFPWTGVNNCTKKSKKKISTSVLSPEEIAATAVRLAAFIEKKPQPTYQPTDWSAIDKKSKDLERETDKFATAMNARCEETRGQEVAAYEKNDMAARKRLVTTWAALGACPYPRIFITESDL</sequence>
<dbReference type="PATRIC" id="fig|279113.9.peg.4205"/>
<dbReference type="GO" id="GO:0006260">
    <property type="term" value="P:DNA replication"/>
    <property type="evidence" value="ECO:0007669"/>
    <property type="project" value="UniProtKB-KW"/>
</dbReference>
<gene>
    <name evidence="8" type="ORF">CPter91_4237</name>
</gene>
<evidence type="ECO:0000313" key="9">
    <source>
        <dbReference type="Proteomes" id="UP000074561"/>
    </source>
</evidence>
<name>A0A127QAB2_9BURK</name>
<comment type="similarity">
    <text evidence="2">Belongs to the phage GPA family.</text>
</comment>
<evidence type="ECO:0000313" key="8">
    <source>
        <dbReference type="EMBL" id="AMP06552.1"/>
    </source>
</evidence>
<dbReference type="RefSeq" id="WP_061943084.1">
    <property type="nucleotide sequence ID" value="NZ_CP013234.1"/>
</dbReference>
<evidence type="ECO:0000256" key="4">
    <source>
        <dbReference type="ARBA" id="ARBA00022722"/>
    </source>
</evidence>
<dbReference type="EMBL" id="CP013234">
    <property type="protein sequence ID" value="AMP06552.1"/>
    <property type="molecule type" value="Genomic_DNA"/>
</dbReference>
<dbReference type="AlphaFoldDB" id="A0A127QAB2"/>
<evidence type="ECO:0000256" key="2">
    <source>
        <dbReference type="ARBA" id="ARBA00009260"/>
    </source>
</evidence>
<evidence type="ECO:0000256" key="1">
    <source>
        <dbReference type="ARBA" id="ARBA00003293"/>
    </source>
</evidence>
<evidence type="ECO:0000256" key="5">
    <source>
        <dbReference type="ARBA" id="ARBA00022759"/>
    </source>
</evidence>
<dbReference type="STRING" id="279113.CPter91_4237"/>
<dbReference type="KEGG" id="cpra:CPter91_4237"/>
<dbReference type="GO" id="GO:0004519">
    <property type="term" value="F:endonuclease activity"/>
    <property type="evidence" value="ECO:0007669"/>
    <property type="project" value="UniProtKB-KW"/>
</dbReference>
<dbReference type="Pfam" id="PF05840">
    <property type="entry name" value="Phage_GPA"/>
    <property type="match status" value="1"/>
</dbReference>
<organism evidence="8 9">
    <name type="scientific">Collimonas pratensis</name>
    <dbReference type="NCBI Taxonomy" id="279113"/>
    <lineage>
        <taxon>Bacteria</taxon>
        <taxon>Pseudomonadati</taxon>
        <taxon>Pseudomonadota</taxon>
        <taxon>Betaproteobacteria</taxon>
        <taxon>Burkholderiales</taxon>
        <taxon>Oxalobacteraceae</taxon>
        <taxon>Collimonas</taxon>
    </lineage>
</organism>
<dbReference type="OrthoDB" id="5568266at2"/>
<reference evidence="8 9" key="1">
    <citation type="submission" date="2015-11" db="EMBL/GenBank/DDBJ databases">
        <title>Exploring the genomic traits of fungus-feeding bacterial genus Collimonas.</title>
        <authorList>
            <person name="Song C."/>
            <person name="Schmidt R."/>
            <person name="de Jager V."/>
            <person name="Krzyzanowska D."/>
            <person name="Jongedijk E."/>
            <person name="Cankar K."/>
            <person name="Beekwilder J."/>
            <person name="van Veen A."/>
            <person name="de Boer W."/>
            <person name="van Veen J.A."/>
            <person name="Garbeva P."/>
        </authorList>
    </citation>
    <scope>NUCLEOTIDE SEQUENCE [LARGE SCALE GENOMIC DNA]</scope>
    <source>
        <strain evidence="8 9">Ter91</strain>
    </source>
</reference>
<feature type="domain" description="Replication gene A protein-like" evidence="7">
    <location>
        <begin position="69"/>
        <end position="356"/>
    </location>
</feature>
<keyword evidence="5" id="KW-0255">Endonuclease</keyword>
<dbReference type="Proteomes" id="UP000074561">
    <property type="component" value="Chromosome"/>
</dbReference>
<keyword evidence="3" id="KW-0235">DNA replication</keyword>
<evidence type="ECO:0000256" key="3">
    <source>
        <dbReference type="ARBA" id="ARBA00022705"/>
    </source>
</evidence>
<evidence type="ECO:0000259" key="7">
    <source>
        <dbReference type="Pfam" id="PF05840"/>
    </source>
</evidence>
<dbReference type="GO" id="GO:0016787">
    <property type="term" value="F:hydrolase activity"/>
    <property type="evidence" value="ECO:0007669"/>
    <property type="project" value="UniProtKB-KW"/>
</dbReference>